<evidence type="ECO:0000256" key="1">
    <source>
        <dbReference type="ARBA" id="ARBA00001933"/>
    </source>
</evidence>
<dbReference type="Gene3D" id="3.40.640.10">
    <property type="entry name" value="Type I PLP-dependent aspartate aminotransferase-like (Major domain)"/>
    <property type="match status" value="1"/>
</dbReference>
<dbReference type="Gene3D" id="3.90.105.10">
    <property type="entry name" value="Molybdopterin biosynthesis moea protein, domain 2"/>
    <property type="match status" value="1"/>
</dbReference>
<accession>A0ABS7USE5</accession>
<dbReference type="GO" id="GO:0008483">
    <property type="term" value="F:transaminase activity"/>
    <property type="evidence" value="ECO:0007669"/>
    <property type="project" value="UniProtKB-KW"/>
</dbReference>
<name>A0ABS7USE5_9BACI</name>
<sequence>METPLFSALMQHVKSNPLSLHVPGHKNGTVFMKEAEQIYKGILPFDVTELTGLDDLHDPKEAIAKAQQLAAVLYNVQSTYFLVNGSTVGNLAMILACCNEGDEVLVQRNSHKSIINGIYLAGARPIFLSPKVDEMYQVPSYVELETVKEAIECYPMAKALILTNPNYYGLSIDLTEMIKFAHSFHIPVLVDEAHGAHYIAGGQFPVSSIEAGADIVVHSAHKSLPAMTMGSYLHLNSELVDKEKLHFYLSLLQSSSPSYPIMASLDLARAYLENIMKEEKLPEILKSIEMVEQQINSMEEIEIVHSIDKLVSTDPLKMTIRSRNNVTGFELQDFFESQSIYAELADPTKLLFMLPLHDTTSITNKLKAINKGVPNPSRPIHAKQHIRMEDSQTNSIQPLEVSYSYLKVCEKKVVAFEEAVGFYSAESIIPYPPGIPFLMMGEKVTANLIIQLKNLMKSGVKIQGDNHIQQGRITIYMKSR</sequence>
<evidence type="ECO:0000256" key="4">
    <source>
        <dbReference type="ARBA" id="ARBA00022898"/>
    </source>
</evidence>
<keyword evidence="5" id="KW-0456">Lyase</keyword>
<dbReference type="InterPro" id="IPR052357">
    <property type="entry name" value="Orn_Lys_Arg_decarboxylase-I"/>
</dbReference>
<dbReference type="PANTHER" id="PTHR43277:SF3">
    <property type="entry name" value="DECARBOXYLASE, PUTATIVE-RELATED"/>
    <property type="match status" value="1"/>
</dbReference>
<dbReference type="InterPro" id="IPR008286">
    <property type="entry name" value="Prn/Lys/Arg_de-COase_C"/>
</dbReference>
<dbReference type="PANTHER" id="PTHR43277">
    <property type="entry name" value="ARGININE DECARBOXYLASE"/>
    <property type="match status" value="1"/>
</dbReference>
<dbReference type="Proteomes" id="UP001165287">
    <property type="component" value="Unassembled WGS sequence"/>
</dbReference>
<evidence type="ECO:0000259" key="7">
    <source>
        <dbReference type="Pfam" id="PF03711"/>
    </source>
</evidence>
<reference evidence="8" key="1">
    <citation type="submission" date="2024-05" db="EMBL/GenBank/DDBJ databases">
        <title>Metabacillus sp. nov., isolated from the rhizosphere soil of tomato plants.</title>
        <authorList>
            <person name="Ma R."/>
        </authorList>
    </citation>
    <scope>NUCLEOTIDE SEQUENCE</scope>
    <source>
        <strain evidence="8">DBTR6</strain>
    </source>
</reference>
<dbReference type="InterPro" id="IPR015424">
    <property type="entry name" value="PyrdxlP-dep_Trfase"/>
</dbReference>
<feature type="domain" description="Orn/Lys/Arg decarboxylase C-terminal" evidence="7">
    <location>
        <begin position="394"/>
        <end position="450"/>
    </location>
</feature>
<dbReference type="RefSeq" id="WP_224139418.1">
    <property type="nucleotide sequence ID" value="NZ_JAIQUM010000027.1"/>
</dbReference>
<evidence type="ECO:0000259" key="6">
    <source>
        <dbReference type="Pfam" id="PF01276"/>
    </source>
</evidence>
<protein>
    <submittedName>
        <fullName evidence="8">Aminotransferase class I/II-fold pyridoxal phosphate-dependent enzyme</fullName>
    </submittedName>
</protein>
<dbReference type="SUPFAM" id="SSF55904">
    <property type="entry name" value="Ornithine decarboxylase C-terminal domain"/>
    <property type="match status" value="1"/>
</dbReference>
<evidence type="ECO:0000313" key="9">
    <source>
        <dbReference type="Proteomes" id="UP001165287"/>
    </source>
</evidence>
<comment type="similarity">
    <text evidence="2">Belongs to the Orn/Lys/Arg decarboxylase class-I family.</text>
</comment>
<gene>
    <name evidence="8" type="ORF">K9V48_13005</name>
</gene>
<keyword evidence="4" id="KW-0663">Pyridoxal phosphate</keyword>
<feature type="domain" description="Orn/Lys/Arg decarboxylases family 1 pyridoxal-P attachment site" evidence="6">
    <location>
        <begin position="3"/>
        <end position="355"/>
    </location>
</feature>
<dbReference type="SUPFAM" id="SSF53383">
    <property type="entry name" value="PLP-dependent transferases"/>
    <property type="match status" value="1"/>
</dbReference>
<comment type="cofactor">
    <cofactor evidence="1">
        <name>pyridoxal 5'-phosphate</name>
        <dbReference type="ChEBI" id="CHEBI:597326"/>
    </cofactor>
</comment>
<dbReference type="InterPro" id="IPR015421">
    <property type="entry name" value="PyrdxlP-dep_Trfase_major"/>
</dbReference>
<dbReference type="Pfam" id="PF03711">
    <property type="entry name" value="OKR_DC_1_C"/>
    <property type="match status" value="1"/>
</dbReference>
<evidence type="ECO:0000256" key="2">
    <source>
        <dbReference type="ARBA" id="ARBA00010671"/>
    </source>
</evidence>
<keyword evidence="8" id="KW-0032">Aminotransferase</keyword>
<dbReference type="InterPro" id="IPR000310">
    <property type="entry name" value="Orn/Lys/Arg_deCO2ase_major_dom"/>
</dbReference>
<dbReference type="EMBL" id="JAIQUM010000027">
    <property type="protein sequence ID" value="MBZ5751144.1"/>
    <property type="molecule type" value="Genomic_DNA"/>
</dbReference>
<keyword evidence="9" id="KW-1185">Reference proteome</keyword>
<proteinExistence type="inferred from homology"/>
<organism evidence="8 9">
    <name type="scientific">Metabacillus rhizolycopersici</name>
    <dbReference type="NCBI Taxonomy" id="2875709"/>
    <lineage>
        <taxon>Bacteria</taxon>
        <taxon>Bacillati</taxon>
        <taxon>Bacillota</taxon>
        <taxon>Bacilli</taxon>
        <taxon>Bacillales</taxon>
        <taxon>Bacillaceae</taxon>
        <taxon>Metabacillus</taxon>
    </lineage>
</organism>
<dbReference type="Pfam" id="PF01276">
    <property type="entry name" value="OKR_DC_1"/>
    <property type="match status" value="1"/>
</dbReference>
<dbReference type="InterPro" id="IPR036633">
    <property type="entry name" value="Prn/Lys/Arg_de-COase_C_sf"/>
</dbReference>
<evidence type="ECO:0000256" key="5">
    <source>
        <dbReference type="ARBA" id="ARBA00023239"/>
    </source>
</evidence>
<keyword evidence="3" id="KW-0210">Decarboxylase</keyword>
<keyword evidence="8" id="KW-0808">Transferase</keyword>
<evidence type="ECO:0000256" key="3">
    <source>
        <dbReference type="ARBA" id="ARBA00022793"/>
    </source>
</evidence>
<evidence type="ECO:0000313" key="8">
    <source>
        <dbReference type="EMBL" id="MBZ5751144.1"/>
    </source>
</evidence>
<comment type="caution">
    <text evidence="8">The sequence shown here is derived from an EMBL/GenBank/DDBJ whole genome shotgun (WGS) entry which is preliminary data.</text>
</comment>